<dbReference type="RefSeq" id="WP_186840587.1">
    <property type="nucleotide sequence ID" value="NZ_JACOOZ010000008.1"/>
</dbReference>
<proteinExistence type="predicted"/>
<dbReference type="InterPro" id="IPR052742">
    <property type="entry name" value="Mito_N-acetyltransferase"/>
</dbReference>
<dbReference type="CDD" id="cd04301">
    <property type="entry name" value="NAT_SF"/>
    <property type="match status" value="1"/>
</dbReference>
<dbReference type="Proteomes" id="UP000597877">
    <property type="component" value="Unassembled WGS sequence"/>
</dbReference>
<feature type="domain" description="N-acetyltransferase" evidence="1">
    <location>
        <begin position="5"/>
        <end position="165"/>
    </location>
</feature>
<dbReference type="PANTHER" id="PTHR43138">
    <property type="entry name" value="ACETYLTRANSFERASE, GNAT FAMILY"/>
    <property type="match status" value="1"/>
</dbReference>
<sequence>MINNIELRRYEVRDIPEMVNIWNEVVKEGNAFPQEDLLTEEKGKIFFEGQSYCGVAVNKDTGKILGMYILHPNNVGRCGHIANASFAVSSESRGLHIGEKMVRDCIQQAHREQFKILQFNAVVESNMHAIHLYERIGFKQLGVIPNGFKVDEGKYENICVYYIEV</sequence>
<dbReference type="PROSITE" id="PS51186">
    <property type="entry name" value="GNAT"/>
    <property type="match status" value="1"/>
</dbReference>
<evidence type="ECO:0000313" key="3">
    <source>
        <dbReference type="Proteomes" id="UP000597877"/>
    </source>
</evidence>
<dbReference type="InterPro" id="IPR016181">
    <property type="entry name" value="Acyl_CoA_acyltransferase"/>
</dbReference>
<keyword evidence="3" id="KW-1185">Reference proteome</keyword>
<dbReference type="InterPro" id="IPR000182">
    <property type="entry name" value="GNAT_dom"/>
</dbReference>
<dbReference type="EMBL" id="JACOOZ010000008">
    <property type="protein sequence ID" value="MBC5668558.1"/>
    <property type="molecule type" value="Genomic_DNA"/>
</dbReference>
<dbReference type="Gene3D" id="3.40.630.30">
    <property type="match status" value="1"/>
</dbReference>
<evidence type="ECO:0000313" key="2">
    <source>
        <dbReference type="EMBL" id="MBC5668558.1"/>
    </source>
</evidence>
<evidence type="ECO:0000259" key="1">
    <source>
        <dbReference type="PROSITE" id="PS51186"/>
    </source>
</evidence>
<dbReference type="Pfam" id="PF00583">
    <property type="entry name" value="Acetyltransf_1"/>
    <property type="match status" value="1"/>
</dbReference>
<dbReference type="SUPFAM" id="SSF55729">
    <property type="entry name" value="Acyl-CoA N-acyltransferases (Nat)"/>
    <property type="match status" value="1"/>
</dbReference>
<name>A0ABR7F4K0_9FIRM</name>
<gene>
    <name evidence="2" type="ORF">H8S00_11315</name>
</gene>
<accession>A0ABR7F4K0</accession>
<organism evidence="2 3">
    <name type="scientific">Eubacterium segne</name>
    <dbReference type="NCBI Taxonomy" id="2763045"/>
    <lineage>
        <taxon>Bacteria</taxon>
        <taxon>Bacillati</taxon>
        <taxon>Bacillota</taxon>
        <taxon>Clostridia</taxon>
        <taxon>Eubacteriales</taxon>
        <taxon>Eubacteriaceae</taxon>
        <taxon>Eubacterium</taxon>
    </lineage>
</organism>
<reference evidence="2 3" key="1">
    <citation type="submission" date="2020-08" db="EMBL/GenBank/DDBJ databases">
        <title>Genome public.</title>
        <authorList>
            <person name="Liu C."/>
            <person name="Sun Q."/>
        </authorList>
    </citation>
    <scope>NUCLEOTIDE SEQUENCE [LARGE SCALE GENOMIC DNA]</scope>
    <source>
        <strain evidence="2 3">BX4</strain>
    </source>
</reference>
<dbReference type="PANTHER" id="PTHR43138:SF1">
    <property type="entry name" value="N-ACETYLTRANSFERASE ACA1"/>
    <property type="match status" value="1"/>
</dbReference>
<comment type="caution">
    <text evidence="2">The sequence shown here is derived from an EMBL/GenBank/DDBJ whole genome shotgun (WGS) entry which is preliminary data.</text>
</comment>
<protein>
    <submittedName>
        <fullName evidence="2">GNAT family N-acetyltransferase</fullName>
    </submittedName>
</protein>